<keyword evidence="3" id="KW-1185">Reference proteome</keyword>
<proteinExistence type="predicted"/>
<feature type="region of interest" description="Disordered" evidence="1">
    <location>
        <begin position="47"/>
        <end position="122"/>
    </location>
</feature>
<evidence type="ECO:0000313" key="3">
    <source>
        <dbReference type="Proteomes" id="UP000799767"/>
    </source>
</evidence>
<dbReference type="AlphaFoldDB" id="A0A6A6Q001"/>
<evidence type="ECO:0000256" key="1">
    <source>
        <dbReference type="SAM" id="MobiDB-lite"/>
    </source>
</evidence>
<dbReference type="GeneID" id="54479867"/>
<reference evidence="2" key="1">
    <citation type="journal article" date="2020" name="Stud. Mycol.">
        <title>101 Dothideomycetes genomes: a test case for predicting lifestyles and emergence of pathogens.</title>
        <authorList>
            <person name="Haridas S."/>
            <person name="Albert R."/>
            <person name="Binder M."/>
            <person name="Bloem J."/>
            <person name="Labutti K."/>
            <person name="Salamov A."/>
            <person name="Andreopoulos B."/>
            <person name="Baker S."/>
            <person name="Barry K."/>
            <person name="Bills G."/>
            <person name="Bluhm B."/>
            <person name="Cannon C."/>
            <person name="Castanera R."/>
            <person name="Culley D."/>
            <person name="Daum C."/>
            <person name="Ezra D."/>
            <person name="Gonzalez J."/>
            <person name="Henrissat B."/>
            <person name="Kuo A."/>
            <person name="Liang C."/>
            <person name="Lipzen A."/>
            <person name="Lutzoni F."/>
            <person name="Magnuson J."/>
            <person name="Mondo S."/>
            <person name="Nolan M."/>
            <person name="Ohm R."/>
            <person name="Pangilinan J."/>
            <person name="Park H.-J."/>
            <person name="Ramirez L."/>
            <person name="Alfaro M."/>
            <person name="Sun H."/>
            <person name="Tritt A."/>
            <person name="Yoshinaga Y."/>
            <person name="Zwiers L.-H."/>
            <person name="Turgeon B."/>
            <person name="Goodwin S."/>
            <person name="Spatafora J."/>
            <person name="Crous P."/>
            <person name="Grigoriev I."/>
        </authorList>
    </citation>
    <scope>NUCLEOTIDE SEQUENCE</scope>
    <source>
        <strain evidence="2">CBS 113389</strain>
    </source>
</reference>
<dbReference type="Proteomes" id="UP000799767">
    <property type="component" value="Unassembled WGS sequence"/>
</dbReference>
<dbReference type="RefSeq" id="XP_033591582.1">
    <property type="nucleotide sequence ID" value="XM_033738866.1"/>
</dbReference>
<accession>A0A6A6Q001</accession>
<name>A0A6A6Q001_9PEZI</name>
<feature type="compositionally biased region" description="Low complexity" evidence="1">
    <location>
        <begin position="99"/>
        <end position="114"/>
    </location>
</feature>
<evidence type="ECO:0000313" key="2">
    <source>
        <dbReference type="EMBL" id="KAF2485013.1"/>
    </source>
</evidence>
<sequence length="315" mass="33673">MHSANLPQAPAIHFHASFTSLRIHTLRLSSHLSPELLLPLAQTLSNHQHNSPLRSPSISDPPSESASTQPTMSSPRAQIAPETPRASAGRDSPPLRAPGSIEGSTASESSSPGADEGNNDIFHAGNLTLDKNWPSIDLNEISAGQAVIYNRLGLLTSAINAQSRAIEALAAANRNTTIGPKARKVRKPGMVDGEGQQLIETMLKKHAALMKRVVLDYAAKVDAEDGDTLIENPGEKMYLQAVVYKKALVKAAPVDETVEGQTQPSVKSVERILDSMNTATYRTLYQIVVKTYLPGTIISVSKSSSSDEDEAALDA</sequence>
<dbReference type="EMBL" id="MU001633">
    <property type="protein sequence ID" value="KAF2485013.1"/>
    <property type="molecule type" value="Genomic_DNA"/>
</dbReference>
<organism evidence="2 3">
    <name type="scientific">Neohortaea acidophila</name>
    <dbReference type="NCBI Taxonomy" id="245834"/>
    <lineage>
        <taxon>Eukaryota</taxon>
        <taxon>Fungi</taxon>
        <taxon>Dikarya</taxon>
        <taxon>Ascomycota</taxon>
        <taxon>Pezizomycotina</taxon>
        <taxon>Dothideomycetes</taxon>
        <taxon>Dothideomycetidae</taxon>
        <taxon>Mycosphaerellales</taxon>
        <taxon>Teratosphaeriaceae</taxon>
        <taxon>Neohortaea</taxon>
    </lineage>
</organism>
<feature type="compositionally biased region" description="Polar residues" evidence="1">
    <location>
        <begin position="47"/>
        <end position="76"/>
    </location>
</feature>
<gene>
    <name evidence="2" type="ORF">BDY17DRAFT_95207</name>
</gene>
<protein>
    <submittedName>
        <fullName evidence="2">Uncharacterized protein</fullName>
    </submittedName>
</protein>